<dbReference type="Proteomes" id="UP000494329">
    <property type="component" value="Unassembled WGS sequence"/>
</dbReference>
<dbReference type="SMART" id="SM00065">
    <property type="entry name" value="GAF"/>
    <property type="match status" value="1"/>
</dbReference>
<organism evidence="8 9">
    <name type="scientific">Paraburkholderia solisilvae</name>
    <dbReference type="NCBI Taxonomy" id="624376"/>
    <lineage>
        <taxon>Bacteria</taxon>
        <taxon>Pseudomonadati</taxon>
        <taxon>Pseudomonadota</taxon>
        <taxon>Betaproteobacteria</taxon>
        <taxon>Burkholderiales</taxon>
        <taxon>Burkholderiaceae</taxon>
        <taxon>Paraburkholderia</taxon>
    </lineage>
</organism>
<protein>
    <recommendedName>
        <fullName evidence="2">histidine kinase</fullName>
        <ecNumber evidence="2">2.7.13.3</ecNumber>
    </recommendedName>
</protein>
<dbReference type="Pfam" id="PF00069">
    <property type="entry name" value="Pkinase"/>
    <property type="match status" value="1"/>
</dbReference>
<dbReference type="InterPro" id="IPR011009">
    <property type="entry name" value="Kinase-like_dom_sf"/>
</dbReference>
<reference evidence="8 9" key="1">
    <citation type="submission" date="2020-04" db="EMBL/GenBank/DDBJ databases">
        <authorList>
            <person name="De Canck E."/>
        </authorList>
    </citation>
    <scope>NUCLEOTIDE SEQUENCE [LARGE SCALE GENOMIC DNA]</scope>
    <source>
        <strain evidence="8 9">LMG 29739</strain>
    </source>
</reference>
<evidence type="ECO:0000259" key="5">
    <source>
        <dbReference type="PROSITE" id="PS50011"/>
    </source>
</evidence>
<dbReference type="PANTHER" id="PTHR43642:SF1">
    <property type="entry name" value="HYBRID SIGNAL TRANSDUCTION HISTIDINE KINASE G"/>
    <property type="match status" value="1"/>
</dbReference>
<feature type="domain" description="PAS" evidence="7">
    <location>
        <begin position="1475"/>
        <end position="1517"/>
    </location>
</feature>
<dbReference type="EMBL" id="CADIKF010000054">
    <property type="protein sequence ID" value="CAB3767957.1"/>
    <property type="molecule type" value="Genomic_DNA"/>
</dbReference>
<dbReference type="NCBIfam" id="TIGR00229">
    <property type="entry name" value="sensory_box"/>
    <property type="match status" value="1"/>
</dbReference>
<dbReference type="SUPFAM" id="SSF55785">
    <property type="entry name" value="PYP-like sensor domain (PAS domain)"/>
    <property type="match status" value="1"/>
</dbReference>
<dbReference type="SMART" id="SM00220">
    <property type="entry name" value="S_TKc"/>
    <property type="match status" value="1"/>
</dbReference>
<dbReference type="Gene3D" id="1.10.510.10">
    <property type="entry name" value="Transferase(Phosphotransferase) domain 1"/>
    <property type="match status" value="1"/>
</dbReference>
<dbReference type="Pfam" id="PF13426">
    <property type="entry name" value="PAS_9"/>
    <property type="match status" value="1"/>
</dbReference>
<name>A0A6J5EQE7_9BURK</name>
<dbReference type="SMART" id="SM00387">
    <property type="entry name" value="HATPase_c"/>
    <property type="match status" value="1"/>
</dbReference>
<dbReference type="Pfam" id="PF02518">
    <property type="entry name" value="HATPase_c"/>
    <property type="match status" value="1"/>
</dbReference>
<evidence type="ECO:0000259" key="6">
    <source>
        <dbReference type="PROSITE" id="PS50109"/>
    </source>
</evidence>
<dbReference type="InterPro" id="IPR036097">
    <property type="entry name" value="HisK_dim/P_sf"/>
</dbReference>
<dbReference type="InterPro" id="IPR036890">
    <property type="entry name" value="HATPase_C_sf"/>
</dbReference>
<dbReference type="SUPFAM" id="SSF47384">
    <property type="entry name" value="Homodimeric domain of signal transducing histidine kinase"/>
    <property type="match status" value="1"/>
</dbReference>
<dbReference type="Gene3D" id="3.40.50.300">
    <property type="entry name" value="P-loop containing nucleotide triphosphate hydrolases"/>
    <property type="match status" value="1"/>
</dbReference>
<dbReference type="PROSITE" id="PS50112">
    <property type="entry name" value="PAS"/>
    <property type="match status" value="1"/>
</dbReference>
<dbReference type="CDD" id="cd14014">
    <property type="entry name" value="STKc_PknB_like"/>
    <property type="match status" value="1"/>
</dbReference>
<dbReference type="PROSITE" id="PS00109">
    <property type="entry name" value="PROTEIN_KINASE_TYR"/>
    <property type="match status" value="1"/>
</dbReference>
<dbReference type="CDD" id="cd00082">
    <property type="entry name" value="HisKA"/>
    <property type="match status" value="1"/>
</dbReference>
<feature type="domain" description="Protein kinase" evidence="5">
    <location>
        <begin position="1"/>
        <end position="286"/>
    </location>
</feature>
<keyword evidence="3" id="KW-0597">Phosphoprotein</keyword>
<dbReference type="EC" id="2.7.13.3" evidence="2"/>
<dbReference type="InterPro" id="IPR027417">
    <property type="entry name" value="P-loop_NTPase"/>
</dbReference>
<dbReference type="GO" id="GO:0000155">
    <property type="term" value="F:phosphorelay sensor kinase activity"/>
    <property type="evidence" value="ECO:0007669"/>
    <property type="project" value="InterPro"/>
</dbReference>
<dbReference type="InterPro" id="IPR008266">
    <property type="entry name" value="Tyr_kinase_AS"/>
</dbReference>
<dbReference type="Gene3D" id="1.10.287.130">
    <property type="match status" value="1"/>
</dbReference>
<dbReference type="Gene3D" id="3.30.450.40">
    <property type="match status" value="1"/>
</dbReference>
<dbReference type="InterPro" id="IPR041664">
    <property type="entry name" value="AAA_16"/>
</dbReference>
<dbReference type="SMART" id="SM00388">
    <property type="entry name" value="HisKA"/>
    <property type="match status" value="1"/>
</dbReference>
<dbReference type="InterPro" id="IPR035965">
    <property type="entry name" value="PAS-like_dom_sf"/>
</dbReference>
<dbReference type="InterPro" id="IPR003594">
    <property type="entry name" value="HATPase_dom"/>
</dbReference>
<dbReference type="InterPro" id="IPR000719">
    <property type="entry name" value="Prot_kinase_dom"/>
</dbReference>
<accession>A0A6J5EQE7</accession>
<dbReference type="InterPro" id="IPR005467">
    <property type="entry name" value="His_kinase_dom"/>
</dbReference>
<dbReference type="CDD" id="cd00130">
    <property type="entry name" value="PAS"/>
    <property type="match status" value="1"/>
</dbReference>
<comment type="catalytic activity">
    <reaction evidence="1">
        <text>ATP + protein L-histidine = ADP + protein N-phospho-L-histidine.</text>
        <dbReference type="EC" id="2.7.13.3"/>
    </reaction>
</comment>
<dbReference type="PROSITE" id="PS50109">
    <property type="entry name" value="HIS_KIN"/>
    <property type="match status" value="1"/>
</dbReference>
<evidence type="ECO:0000313" key="9">
    <source>
        <dbReference type="Proteomes" id="UP000494329"/>
    </source>
</evidence>
<dbReference type="Pfam" id="PF01590">
    <property type="entry name" value="GAF"/>
    <property type="match status" value="1"/>
</dbReference>
<dbReference type="Pfam" id="PF00512">
    <property type="entry name" value="HisKA"/>
    <property type="match status" value="1"/>
</dbReference>
<dbReference type="GO" id="GO:0005524">
    <property type="term" value="F:ATP binding"/>
    <property type="evidence" value="ECO:0007669"/>
    <property type="project" value="InterPro"/>
</dbReference>
<evidence type="ECO:0000256" key="4">
    <source>
        <dbReference type="SAM" id="Coils"/>
    </source>
</evidence>
<dbReference type="RefSeq" id="WP_246270551.1">
    <property type="nucleotide sequence ID" value="NZ_CADIKF010000054.1"/>
</dbReference>
<keyword evidence="8" id="KW-0418">Kinase</keyword>
<dbReference type="SMART" id="SM00091">
    <property type="entry name" value="PAS"/>
    <property type="match status" value="1"/>
</dbReference>
<keyword evidence="8" id="KW-0808">Transferase</keyword>
<dbReference type="Pfam" id="PF13191">
    <property type="entry name" value="AAA_16"/>
    <property type="match status" value="1"/>
</dbReference>
<dbReference type="Gene3D" id="3.30.450.20">
    <property type="entry name" value="PAS domain"/>
    <property type="match status" value="1"/>
</dbReference>
<dbReference type="PANTHER" id="PTHR43642">
    <property type="entry name" value="HYBRID SIGNAL TRANSDUCTION HISTIDINE KINASE G"/>
    <property type="match status" value="1"/>
</dbReference>
<evidence type="ECO:0000256" key="2">
    <source>
        <dbReference type="ARBA" id="ARBA00012438"/>
    </source>
</evidence>
<dbReference type="InterPro" id="IPR003018">
    <property type="entry name" value="GAF"/>
</dbReference>
<sequence length="1860" mass="204852">MNRSPGLLGALGNRSHEVLWDDGERVLSRAWQVHPDGGRESFLTVRPVAAQPAPRTLSRLEHEFALAEKLAGAPIARPLALTQEDGQLVLVLEDRGDAPIAREPVPMALGHFLRVAPNMASALGKLHAAGVIHKDVTPANVLLNPADDSIRLTGLGIASFLPRERQALWPPESIAGTLAYMAPEQTGRMNRSVDSRSDLYSLGVTLYQLLTGVLPFSADDPMDWVHCHIARKAAPPAERVPSLPAVLSDLVMKLLAKAAEDRYQTAAALELDLRRCLAQWEAHGEIAPFTLGEHDTPDRLMIPEKLYGRAREIDTLLAAFDRVVAGGRTELVLVAGYSGIGKSSVVNELQKVLVPPRSLFATGKFDQYKRDIPYWTLAQAFRGLLTPFLGKRDAELKDLRERLRDALGSNGLLMTNLVPGLKLIIGEQPPITDLPAHDAQRRFQLVLRRFIGVFARPEHPLLLFLDDLQWLDSGTLDVLESLLLDPDLRHLLLIGAYRDNEVDRNHPLMRKLAAVRRAQAAVQQITLRPLSGDDLQRLVADTLRCAPEEAEQLARLVHEKTGGNPFFALQFLTALADEGLLSFDHACATWVSHIECIRAKGYTDNVVHLMTSKLARLPEHTQAALQDLASIGHMAEAETLALIFEKSHAQVHADLWEAVCQELIFHQDGMYRFVHDRVQEAAYSLIPKRLRAQTHLRIGRLLAARTPPEKLDEAAFEIVNQLNRGAALMTEPAELERLAELNLIAGRRAKASAAYGSALEYLKAGAERLADDGWQTRHALAFSLAFERAECEFLHGDLAAAQARVSTLIPLARDTTELATLACLGMDVCLTLDRIDEAVAVGLDYLRRLGIVWSPHPSDEETHIEYARIASLLGERTIEELIDQPLITDPTSLATIRVLDNLSPAALFSDANLLSMVLCRAVNLGLEYGNCGTSPAIFVTFGMIAGPHFGDYETGFRFARLGYELVEQRSLTQLQARVYVNFGNIVMPWTQHVRAGRELLRRAFDIATRSGDLTFAGYSCNHLNTSLLAAGDPLEDAHREAEHGLAFAKKARFGIVVDIISTQVALIRTLRGLTLRFGFLDDEHGSETQFEQRLSSDPALAIAECWYWIRKLQGRYLAGDYAAAVEASLKASKLLWTSPSFFETAEYHFYSALAHAALCDAAAPNVRQEYVAAVDAHHRQLEVWTTHCPQNFGNRAALVGAELARIHGRGTDAEDLYERAIRSARENGFVHNEAIAYETASRFYAARGLVEFANLYLKNARYAYLCWGAQGKVRQLDDFHPQLAAPDQRTGATGTIETPVEHLDLATVLKVSQAVSSEIVLDTLIHTIMRSALAHAGAERGLLIMPSDAAPNIVAEATTSGDALCVSVATQALRADLLPESLVHYAMRTEDSVILNDASGRHDFSTDPYIQRGHARSIACMPLVNQAKLIALLYLENTLAPDVFTASRIAVLKLLASQAAISLENSRLYRDLAEREARIRRLVDANIIGVFIWDFDGRIHEANDAFLQLIGYERADLAAGRLRWTDLTPPSARANDARALAEISSLGFVPAYEKEFVRADGVRVAVLVGAATFGDALDQGVAFVVDLTERKRAESDARESERRYREIEMELAHANRVSTMGQLTASITHEIRQPIAASVTNAHAALRWLDAHTPDLDEVRQALARIVNDGTRANDVIGRIRALVKKAPTRRERVFVNDAIREVIGLARAEATRHRVSIEAQLDDTLPVIHGDRVQLQQVMLNLMINAVEAMSCMSNGPRELLITTRTTHGPAGEQAARIAVWDTGPGVDGEDIEQLFEPFYTTKAGGMGMGLSICRSIVEAHGGTLQVFANSPRGATFEFELPRADAGALPENDRERPES</sequence>
<feature type="coiled-coil region" evidence="4">
    <location>
        <begin position="1590"/>
        <end position="1617"/>
    </location>
</feature>
<proteinExistence type="predicted"/>
<dbReference type="Gene3D" id="3.30.565.10">
    <property type="entry name" value="Histidine kinase-like ATPase, C-terminal domain"/>
    <property type="match status" value="1"/>
</dbReference>
<feature type="domain" description="Histidine kinase" evidence="6">
    <location>
        <begin position="1626"/>
        <end position="1846"/>
    </location>
</feature>
<gene>
    <name evidence="8" type="primary">sasA_19</name>
    <name evidence="8" type="ORF">LMG29739_05201</name>
</gene>
<keyword evidence="4" id="KW-0175">Coiled coil</keyword>
<keyword evidence="9" id="KW-1185">Reference proteome</keyword>
<evidence type="ECO:0000259" key="7">
    <source>
        <dbReference type="PROSITE" id="PS50112"/>
    </source>
</evidence>
<dbReference type="InterPro" id="IPR003661">
    <property type="entry name" value="HisK_dim/P_dom"/>
</dbReference>
<evidence type="ECO:0000313" key="8">
    <source>
        <dbReference type="EMBL" id="CAB3767957.1"/>
    </source>
</evidence>
<dbReference type="InterPro" id="IPR029016">
    <property type="entry name" value="GAF-like_dom_sf"/>
</dbReference>
<dbReference type="InterPro" id="IPR000014">
    <property type="entry name" value="PAS"/>
</dbReference>
<dbReference type="InterPro" id="IPR053159">
    <property type="entry name" value="Hybrid_Histidine_Kinase"/>
</dbReference>
<dbReference type="SUPFAM" id="SSF55781">
    <property type="entry name" value="GAF domain-like"/>
    <property type="match status" value="1"/>
</dbReference>
<dbReference type="SUPFAM" id="SSF52540">
    <property type="entry name" value="P-loop containing nucleoside triphosphate hydrolases"/>
    <property type="match status" value="1"/>
</dbReference>
<evidence type="ECO:0000256" key="3">
    <source>
        <dbReference type="ARBA" id="ARBA00022553"/>
    </source>
</evidence>
<dbReference type="PRINTS" id="PR00344">
    <property type="entry name" value="BCTRLSENSOR"/>
</dbReference>
<dbReference type="SUPFAM" id="SSF55874">
    <property type="entry name" value="ATPase domain of HSP90 chaperone/DNA topoisomerase II/histidine kinase"/>
    <property type="match status" value="1"/>
</dbReference>
<dbReference type="PROSITE" id="PS50011">
    <property type="entry name" value="PROTEIN_KINASE_DOM"/>
    <property type="match status" value="1"/>
</dbReference>
<evidence type="ECO:0000256" key="1">
    <source>
        <dbReference type="ARBA" id="ARBA00000085"/>
    </source>
</evidence>
<dbReference type="SUPFAM" id="SSF56112">
    <property type="entry name" value="Protein kinase-like (PK-like)"/>
    <property type="match status" value="1"/>
</dbReference>
<dbReference type="InterPro" id="IPR004358">
    <property type="entry name" value="Sig_transdc_His_kin-like_C"/>
</dbReference>